<evidence type="ECO:0000256" key="1">
    <source>
        <dbReference type="SAM" id="MobiDB-lite"/>
    </source>
</evidence>
<proteinExistence type="predicted"/>
<dbReference type="EMBL" id="UINC01132124">
    <property type="protein sequence ID" value="SVD14240.1"/>
    <property type="molecule type" value="Genomic_DNA"/>
</dbReference>
<organism evidence="2">
    <name type="scientific">marine metagenome</name>
    <dbReference type="NCBI Taxonomy" id="408172"/>
    <lineage>
        <taxon>unclassified sequences</taxon>
        <taxon>metagenomes</taxon>
        <taxon>ecological metagenomes</taxon>
    </lineage>
</organism>
<evidence type="ECO:0008006" key="3">
    <source>
        <dbReference type="Google" id="ProtNLM"/>
    </source>
</evidence>
<reference evidence="2" key="1">
    <citation type="submission" date="2018-05" db="EMBL/GenBank/DDBJ databases">
        <authorList>
            <person name="Lanie J.A."/>
            <person name="Ng W.-L."/>
            <person name="Kazmierczak K.M."/>
            <person name="Andrzejewski T.M."/>
            <person name="Davidsen T.M."/>
            <person name="Wayne K.J."/>
            <person name="Tettelin H."/>
            <person name="Glass J.I."/>
            <person name="Rusch D."/>
            <person name="Podicherti R."/>
            <person name="Tsui H.-C.T."/>
            <person name="Winkler M.E."/>
        </authorList>
    </citation>
    <scope>NUCLEOTIDE SEQUENCE</scope>
</reference>
<gene>
    <name evidence="2" type="ORF">METZ01_LOCUS367094</name>
</gene>
<sequence>NEVVATFLAMLEMIRLRQIIITQDDAFGEIMISEGDGDDGLEASASWAEDTEPATD</sequence>
<dbReference type="AlphaFoldDB" id="A0A382SWB1"/>
<name>A0A382SWB1_9ZZZZ</name>
<protein>
    <recommendedName>
        <fullName evidence="3">Rad21/Rec8-like protein C-terminal eukaryotic domain-containing protein</fullName>
    </recommendedName>
</protein>
<feature type="region of interest" description="Disordered" evidence="1">
    <location>
        <begin position="32"/>
        <end position="56"/>
    </location>
</feature>
<feature type="non-terminal residue" evidence="2">
    <location>
        <position position="1"/>
    </location>
</feature>
<evidence type="ECO:0000313" key="2">
    <source>
        <dbReference type="EMBL" id="SVD14240.1"/>
    </source>
</evidence>
<dbReference type="InterPro" id="IPR023093">
    <property type="entry name" value="ScpA-like_C"/>
</dbReference>
<accession>A0A382SWB1</accession>
<dbReference type="Gene3D" id="1.10.10.580">
    <property type="entry name" value="Structural maintenance of chromosome 1. Chain E"/>
    <property type="match status" value="1"/>
</dbReference>